<dbReference type="PANTHER" id="PTHR43317:SF1">
    <property type="entry name" value="THERMOSPERMINE SYNTHASE ACAULIS5"/>
    <property type="match status" value="1"/>
</dbReference>
<dbReference type="PANTHER" id="PTHR43317">
    <property type="entry name" value="THERMOSPERMINE SYNTHASE ACAULIS5"/>
    <property type="match status" value="1"/>
</dbReference>
<reference evidence="3 4" key="1">
    <citation type="submission" date="2015-11" db="EMBL/GenBank/DDBJ databases">
        <title>Genomic analysis of 38 Legionella species identifies large and diverse effector repertoires.</title>
        <authorList>
            <person name="Burstein D."/>
            <person name="Amaro F."/>
            <person name="Zusman T."/>
            <person name="Lifshitz Z."/>
            <person name="Cohen O."/>
            <person name="Gilbert J.A."/>
            <person name="Pupko T."/>
            <person name="Shuman H.A."/>
            <person name="Segal G."/>
        </authorList>
    </citation>
    <scope>NUCLEOTIDE SEQUENCE [LARGE SCALE GENOMIC DNA]</scope>
    <source>
        <strain evidence="3 4">ATCC 51914</strain>
    </source>
</reference>
<dbReference type="STRING" id="66969.Lwal_2804"/>
<gene>
    <name evidence="3" type="ORF">Lwal_2804</name>
</gene>
<dbReference type="Gene3D" id="3.40.50.150">
    <property type="entry name" value="Vaccinia Virus protein VP39"/>
    <property type="match status" value="1"/>
</dbReference>
<dbReference type="GO" id="GO:0006596">
    <property type="term" value="P:polyamine biosynthetic process"/>
    <property type="evidence" value="ECO:0007669"/>
    <property type="project" value="UniProtKB-KW"/>
</dbReference>
<feature type="transmembrane region" description="Helical" evidence="2">
    <location>
        <begin position="379"/>
        <end position="399"/>
    </location>
</feature>
<dbReference type="Proteomes" id="UP000054729">
    <property type="component" value="Unassembled WGS sequence"/>
</dbReference>
<organism evidence="3 4">
    <name type="scientific">Legionella waltersii</name>
    <dbReference type="NCBI Taxonomy" id="66969"/>
    <lineage>
        <taxon>Bacteria</taxon>
        <taxon>Pseudomonadati</taxon>
        <taxon>Pseudomonadota</taxon>
        <taxon>Gammaproteobacteria</taxon>
        <taxon>Legionellales</taxon>
        <taxon>Legionellaceae</taxon>
        <taxon>Legionella</taxon>
    </lineage>
</organism>
<evidence type="ECO:0000313" key="4">
    <source>
        <dbReference type="Proteomes" id="UP000054729"/>
    </source>
</evidence>
<keyword evidence="2" id="KW-0812">Transmembrane</keyword>
<feature type="transmembrane region" description="Helical" evidence="2">
    <location>
        <begin position="212"/>
        <end position="233"/>
    </location>
</feature>
<feature type="transmembrane region" description="Helical" evidence="2">
    <location>
        <begin position="355"/>
        <end position="372"/>
    </location>
</feature>
<feature type="transmembrane region" description="Helical" evidence="2">
    <location>
        <begin position="72"/>
        <end position="89"/>
    </location>
</feature>
<dbReference type="InterPro" id="IPR029063">
    <property type="entry name" value="SAM-dependent_MTases_sf"/>
</dbReference>
<comment type="caution">
    <text evidence="3">The sequence shown here is derived from an EMBL/GenBank/DDBJ whole genome shotgun (WGS) entry which is preliminary data.</text>
</comment>
<dbReference type="SUPFAM" id="SSF53335">
    <property type="entry name" value="S-adenosyl-L-methionine-dependent methyltransferases"/>
    <property type="match status" value="1"/>
</dbReference>
<proteinExistence type="predicted"/>
<keyword evidence="2" id="KW-0472">Membrane</keyword>
<dbReference type="PATRIC" id="fig|66969.6.peg.3037"/>
<feature type="transmembrane region" description="Helical" evidence="2">
    <location>
        <begin position="140"/>
        <end position="160"/>
    </location>
</feature>
<evidence type="ECO:0000256" key="1">
    <source>
        <dbReference type="ARBA" id="ARBA00023115"/>
    </source>
</evidence>
<feature type="transmembrane region" description="Helical" evidence="2">
    <location>
        <begin position="37"/>
        <end position="60"/>
    </location>
</feature>
<name>A0A0W1A097_9GAMM</name>
<feature type="transmembrane region" description="Helical" evidence="2">
    <location>
        <begin position="428"/>
        <end position="445"/>
    </location>
</feature>
<feature type="transmembrane region" description="Helical" evidence="2">
    <location>
        <begin position="101"/>
        <end position="128"/>
    </location>
</feature>
<protein>
    <submittedName>
        <fullName evidence="3">Spermidine synthase</fullName>
    </submittedName>
</protein>
<feature type="transmembrane region" description="Helical" evidence="2">
    <location>
        <begin position="328"/>
        <end position="349"/>
    </location>
</feature>
<keyword evidence="4" id="KW-1185">Reference proteome</keyword>
<feature type="transmembrane region" description="Helical" evidence="2">
    <location>
        <begin position="269"/>
        <end position="290"/>
    </location>
</feature>
<evidence type="ECO:0000313" key="3">
    <source>
        <dbReference type="EMBL" id="KTD74763.1"/>
    </source>
</evidence>
<sequence length="703" mass="79446">MFLRKLFPIGLFLSAVLLFSIQPMVARVILPAYGGTPAVWTVCVLFFQLILLLSYGYVWLLSQIRSAKVWRLLHVLVAVFSLTALPLFYQPGIMNEQPEWAILSSLLLQLGLPLLVIGASAPLLQFAYSLTQDKQASDPYYLYISSNLGSLLALLLYPWVIERFIPIKNQMFLWSMGYVLYLLLLTLVLFCNSFKQEESSVHLQETFPWREVVYWVLLSFIPCSLMLGVTLYISTDIAATPLFWVVPLSLYLLSFVFTFTQKPLIPQRWIIRNCLIFLVFILLGFIMGIATIPARIIIVFNLAGFFILALLCHGLLYERRPQTQRLTLFYFCLAVGGALAGIFNGIIAPRVFNNVYEYPLAILLVLLVIPLPNSRKGGWVPFAVVGLIVVDYFLLITCGWEQSNLIYQLILVCALGIIMIWHHNRIHLVVSILILFAYLYSPLFGNKNILLQERNFFGVKQVLIRDDVHVLISNSTVHGLQQVGQTMKGASSYYGPIKTVVSAVKEQFNPVTATIVGLGVGTLICQFSHLDTLKIVEIDQQMISLAKNPELFSYMRDCPAKKEVIKDDGRLALEKFPARSQQIIIVDAFNSDAVPVHLMTLEAFSIYKEKLADSGVILINLSNRHLQLLPVISAIGRSLDMMVLHLLYKGEPKLGQFDSEWALLTSNQPLALNLMRGAGWSFVADDKQMLWTDDYSNIVPLFR</sequence>
<dbReference type="AlphaFoldDB" id="A0A0W1A097"/>
<feature type="transmembrane region" description="Helical" evidence="2">
    <location>
        <begin position="172"/>
        <end position="191"/>
    </location>
</feature>
<dbReference type="OrthoDB" id="9761985at2"/>
<feature type="transmembrane region" description="Helical" evidence="2">
    <location>
        <begin position="239"/>
        <end position="257"/>
    </location>
</feature>
<accession>A0A0W1A097</accession>
<dbReference type="RefSeq" id="WP_058481423.1">
    <property type="nucleotide sequence ID" value="NZ_CAAAIQ010000012.1"/>
</dbReference>
<keyword evidence="1" id="KW-0620">Polyamine biosynthesis</keyword>
<dbReference type="EMBL" id="LNZB01000060">
    <property type="protein sequence ID" value="KTD74763.1"/>
    <property type="molecule type" value="Genomic_DNA"/>
</dbReference>
<feature type="transmembrane region" description="Helical" evidence="2">
    <location>
        <begin position="296"/>
        <end position="316"/>
    </location>
</feature>
<keyword evidence="2" id="KW-1133">Transmembrane helix</keyword>
<feature type="transmembrane region" description="Helical" evidence="2">
    <location>
        <begin position="405"/>
        <end position="421"/>
    </location>
</feature>
<dbReference type="NCBIfam" id="NF037959">
    <property type="entry name" value="MFS_SpdSyn"/>
    <property type="match status" value="1"/>
</dbReference>
<evidence type="ECO:0000256" key="2">
    <source>
        <dbReference type="SAM" id="Phobius"/>
    </source>
</evidence>